<keyword evidence="5 13" id="KW-0963">Cytoplasm</keyword>
<dbReference type="SUPFAM" id="SSF55681">
    <property type="entry name" value="Class II aaRS and biotin synthetases"/>
    <property type="match status" value="1"/>
</dbReference>
<dbReference type="HAMAP" id="MF_00125">
    <property type="entry name" value="HisZ"/>
    <property type="match status" value="1"/>
</dbReference>
<proteinExistence type="inferred from homology"/>
<comment type="function">
    <text evidence="11">Required for the first step of histidine biosynthesis. May allow the feedback regulation of ATP phosphoribosyltransferase activity by histidine.</text>
</comment>
<dbReference type="OrthoDB" id="9800814at2"/>
<dbReference type="InterPro" id="IPR033656">
    <property type="entry name" value="HisRS_anticodon"/>
</dbReference>
<accession>I4EF72</accession>
<dbReference type="InterPro" id="IPR004517">
    <property type="entry name" value="HisZ"/>
</dbReference>
<dbReference type="CDD" id="cd00859">
    <property type="entry name" value="HisRS_anticodon"/>
    <property type="match status" value="1"/>
</dbReference>
<dbReference type="HAMAP" id="MF_00127">
    <property type="entry name" value="His_tRNA_synth"/>
    <property type="match status" value="1"/>
</dbReference>
<dbReference type="GO" id="GO:0005737">
    <property type="term" value="C:cytoplasm"/>
    <property type="evidence" value="ECO:0007669"/>
    <property type="project" value="UniProtKB-SubCell"/>
</dbReference>
<comment type="pathway">
    <text evidence="2">Amino-acid biosynthesis; L-histidine biosynthesis; L-histidine from 5-phospho-alpha-D-ribose 1-diphosphate: step 1/9.</text>
</comment>
<evidence type="ECO:0000313" key="16">
    <source>
        <dbReference type="EMBL" id="CCF83334.1"/>
    </source>
</evidence>
<dbReference type="Pfam" id="PF13393">
    <property type="entry name" value="tRNA-synt_His"/>
    <property type="match status" value="1"/>
</dbReference>
<keyword evidence="6 13" id="KW-0436">Ligase</keyword>
<evidence type="ECO:0000256" key="7">
    <source>
        <dbReference type="ARBA" id="ARBA00022741"/>
    </source>
</evidence>
<sequence length="446" mass="49035">MAPKGHIPQVLKGMRDFLPEQMLLREQIIGTLRTVFERYGFEPIETPVVEYLETLTGKYGEDEKLIYQFKDRGDRNVGLRYDLTVPLARYIANHRSKLVFPFKRYHIAPVFRADRPQAGRYREFWQGDVDIIGTRSMIADAELIAIWAEVLTALNIPNFVVQISHRRLLQSLAEFAGVPAEQAATVYRAIDKLAKIGREGVREEMVRAGITAEAAEKVLDLVEIQGPAQEVLPELRARLAGSPMAESALADLEALFQYLAAMPIRPHQYALNPALARGLDYYTGPVFEVTVQEPNIGSLGGGGRYDHLIGMFLGEEIPATGASLGLERLHDVIAELGLLETPRTVSRVLVTIFSGDLIGESLGLVTHLRQAGIPAEVYLGGKYKLGDQLQYAGKKGIPIAAIVGPDEAQAGTVTLRHMATRKTVTVPQAEIALAVANLLSQPPEAD</sequence>
<dbReference type="PIRSF" id="PIRSF001549">
    <property type="entry name" value="His-tRNA_synth"/>
    <property type="match status" value="1"/>
</dbReference>
<dbReference type="InterPro" id="IPR041715">
    <property type="entry name" value="HisRS-like_core"/>
</dbReference>
<keyword evidence="7 13" id="KW-0547">Nucleotide-binding</keyword>
<feature type="domain" description="Aminoacyl-transfer RNA synthetases class-II family profile" evidence="15">
    <location>
        <begin position="1"/>
        <end position="342"/>
    </location>
</feature>
<dbReference type="GO" id="GO:0006427">
    <property type="term" value="P:histidyl-tRNA aminoacylation"/>
    <property type="evidence" value="ECO:0007669"/>
    <property type="project" value="UniProtKB-UniRule"/>
</dbReference>
<dbReference type="RefSeq" id="WP_008476392.1">
    <property type="nucleotide sequence ID" value="NZ_CAGS01000137.1"/>
</dbReference>
<evidence type="ECO:0000313" key="17">
    <source>
        <dbReference type="Proteomes" id="UP000004221"/>
    </source>
</evidence>
<dbReference type="InterPro" id="IPR004516">
    <property type="entry name" value="HisRS/HisZ"/>
</dbReference>
<dbReference type="InterPro" id="IPR004154">
    <property type="entry name" value="Anticodon-bd"/>
</dbReference>
<evidence type="ECO:0000256" key="6">
    <source>
        <dbReference type="ARBA" id="ARBA00022598"/>
    </source>
</evidence>
<dbReference type="SUPFAM" id="SSF52954">
    <property type="entry name" value="Class II aaRS ABD-related"/>
    <property type="match status" value="1"/>
</dbReference>
<evidence type="ECO:0000256" key="10">
    <source>
        <dbReference type="ARBA" id="ARBA00023146"/>
    </source>
</evidence>
<feature type="binding site" evidence="14">
    <location>
        <position position="112"/>
    </location>
    <ligand>
        <name>L-histidine</name>
        <dbReference type="ChEBI" id="CHEBI:57595"/>
    </ligand>
</feature>
<evidence type="ECO:0000256" key="12">
    <source>
        <dbReference type="ARBA" id="ARBA00047639"/>
    </source>
</evidence>
<dbReference type="Proteomes" id="UP000004221">
    <property type="component" value="Unassembled WGS sequence"/>
</dbReference>
<evidence type="ECO:0000256" key="3">
    <source>
        <dbReference type="ARBA" id="ARBA00005539"/>
    </source>
</evidence>
<dbReference type="UniPathway" id="UPA00031">
    <property type="reaction ID" value="UER00006"/>
</dbReference>
<comment type="similarity">
    <text evidence="3">Belongs to the class-II aminoacyl-tRNA synthetase family. HisZ subfamily.</text>
</comment>
<comment type="catalytic activity">
    <reaction evidence="12 13">
        <text>tRNA(His) + L-histidine + ATP = L-histidyl-tRNA(His) + AMP + diphosphate + H(+)</text>
        <dbReference type="Rhea" id="RHEA:17313"/>
        <dbReference type="Rhea" id="RHEA-COMP:9665"/>
        <dbReference type="Rhea" id="RHEA-COMP:9689"/>
        <dbReference type="ChEBI" id="CHEBI:15378"/>
        <dbReference type="ChEBI" id="CHEBI:30616"/>
        <dbReference type="ChEBI" id="CHEBI:33019"/>
        <dbReference type="ChEBI" id="CHEBI:57595"/>
        <dbReference type="ChEBI" id="CHEBI:78442"/>
        <dbReference type="ChEBI" id="CHEBI:78527"/>
        <dbReference type="ChEBI" id="CHEBI:456215"/>
        <dbReference type="EC" id="6.1.1.21"/>
    </reaction>
</comment>
<feature type="binding site" evidence="14">
    <location>
        <position position="126"/>
    </location>
    <ligand>
        <name>L-histidine</name>
        <dbReference type="ChEBI" id="CHEBI:57595"/>
    </ligand>
</feature>
<dbReference type="InterPro" id="IPR036621">
    <property type="entry name" value="Anticodon-bd_dom_sf"/>
</dbReference>
<evidence type="ECO:0000256" key="13">
    <source>
        <dbReference type="HAMAP-Rule" id="MF_00127"/>
    </source>
</evidence>
<evidence type="ECO:0000256" key="4">
    <source>
        <dbReference type="ARBA" id="ARBA00011738"/>
    </source>
</evidence>
<evidence type="ECO:0000256" key="5">
    <source>
        <dbReference type="ARBA" id="ARBA00022490"/>
    </source>
</evidence>
<keyword evidence="8 13" id="KW-0067">ATP-binding</keyword>
<feature type="binding site" evidence="14">
    <location>
        <position position="277"/>
    </location>
    <ligand>
        <name>L-histidine</name>
        <dbReference type="ChEBI" id="CHEBI:57595"/>
    </ligand>
</feature>
<dbReference type="PROSITE" id="PS50862">
    <property type="entry name" value="AA_TRNA_LIGASE_II"/>
    <property type="match status" value="1"/>
</dbReference>
<feature type="binding site" evidence="14">
    <location>
        <begin position="281"/>
        <end position="282"/>
    </location>
    <ligand>
        <name>L-histidine</name>
        <dbReference type="ChEBI" id="CHEBI:57595"/>
    </ligand>
</feature>
<keyword evidence="9 13" id="KW-0648">Protein biosynthesis</keyword>
<keyword evidence="10 13" id="KW-0030">Aminoacyl-tRNA synthetase</keyword>
<dbReference type="EC" id="6.1.1.21" evidence="13"/>
<evidence type="ECO:0000256" key="8">
    <source>
        <dbReference type="ARBA" id="ARBA00022840"/>
    </source>
</evidence>
<dbReference type="GO" id="GO:0004821">
    <property type="term" value="F:histidine-tRNA ligase activity"/>
    <property type="evidence" value="ECO:0007669"/>
    <property type="project" value="UniProtKB-UniRule"/>
</dbReference>
<dbReference type="NCBIfam" id="TIGR00442">
    <property type="entry name" value="hisS"/>
    <property type="match status" value="1"/>
</dbReference>
<dbReference type="Gene3D" id="3.40.50.800">
    <property type="entry name" value="Anticodon-binding domain"/>
    <property type="match status" value="1"/>
</dbReference>
<dbReference type="CDD" id="cd00773">
    <property type="entry name" value="HisRS-like_core"/>
    <property type="match status" value="1"/>
</dbReference>
<evidence type="ECO:0000256" key="9">
    <source>
        <dbReference type="ARBA" id="ARBA00022917"/>
    </source>
</evidence>
<organism evidence="16 17">
    <name type="scientific">Nitrolancea hollandica Lb</name>
    <dbReference type="NCBI Taxonomy" id="1129897"/>
    <lineage>
        <taxon>Bacteria</taxon>
        <taxon>Pseudomonadati</taxon>
        <taxon>Thermomicrobiota</taxon>
        <taxon>Thermomicrobia</taxon>
        <taxon>Sphaerobacterales</taxon>
        <taxon>Sphaerobacterineae</taxon>
        <taxon>Sphaerobacteraceae</taxon>
        <taxon>Nitrolancea</taxon>
    </lineage>
</organism>
<dbReference type="GO" id="GO:0000105">
    <property type="term" value="P:L-histidine biosynthetic process"/>
    <property type="evidence" value="ECO:0007669"/>
    <property type="project" value="UniProtKB-UniPathway"/>
</dbReference>
<reference evidence="16 17" key="1">
    <citation type="journal article" date="2012" name="ISME J.">
        <title>Nitrification expanded: discovery, physiology and genomics of a nitrite-oxidizing bacterium from the phylum Chloroflexi.</title>
        <authorList>
            <person name="Sorokin D.Y."/>
            <person name="Lucker S."/>
            <person name="Vejmelkova D."/>
            <person name="Kostrikina N.A."/>
            <person name="Kleerebezem R."/>
            <person name="Rijpstra W.I."/>
            <person name="Damste J.S."/>
            <person name="Le Paslier D."/>
            <person name="Muyzer G."/>
            <person name="Wagner M."/>
            <person name="van Loosdrecht M.C."/>
            <person name="Daims H."/>
        </authorList>
    </citation>
    <scope>NUCLEOTIDE SEQUENCE [LARGE SCALE GENOMIC DNA]</scope>
    <source>
        <strain evidence="17">none</strain>
    </source>
</reference>
<dbReference type="EMBL" id="CAGS01000137">
    <property type="protein sequence ID" value="CCF83334.1"/>
    <property type="molecule type" value="Genomic_DNA"/>
</dbReference>
<dbReference type="InterPro" id="IPR045864">
    <property type="entry name" value="aa-tRNA-synth_II/BPL/LPL"/>
</dbReference>
<evidence type="ECO:0000256" key="14">
    <source>
        <dbReference type="PIRSR" id="PIRSR001549-1"/>
    </source>
</evidence>
<evidence type="ECO:0000256" key="1">
    <source>
        <dbReference type="ARBA" id="ARBA00004496"/>
    </source>
</evidence>
<dbReference type="InterPro" id="IPR006195">
    <property type="entry name" value="aa-tRNA-synth_II"/>
</dbReference>
<dbReference type="AlphaFoldDB" id="I4EF72"/>
<dbReference type="PANTHER" id="PTHR11476:SF7">
    <property type="entry name" value="HISTIDINE--TRNA LIGASE"/>
    <property type="match status" value="1"/>
</dbReference>
<dbReference type="Gene3D" id="3.30.930.10">
    <property type="entry name" value="Bira Bifunctional Protein, Domain 2"/>
    <property type="match status" value="1"/>
</dbReference>
<name>I4EF72_9BACT</name>
<evidence type="ECO:0000256" key="11">
    <source>
        <dbReference type="ARBA" id="ARBA00025246"/>
    </source>
</evidence>
<comment type="subunit">
    <text evidence="4 13">Homodimer.</text>
</comment>
<evidence type="ECO:0000259" key="15">
    <source>
        <dbReference type="PROSITE" id="PS50862"/>
    </source>
</evidence>
<dbReference type="GO" id="GO:0005524">
    <property type="term" value="F:ATP binding"/>
    <property type="evidence" value="ECO:0007669"/>
    <property type="project" value="UniProtKB-UniRule"/>
</dbReference>
<feature type="binding site" evidence="14">
    <location>
        <position position="130"/>
    </location>
    <ligand>
        <name>L-histidine</name>
        <dbReference type="ChEBI" id="CHEBI:57595"/>
    </ligand>
</feature>
<dbReference type="Pfam" id="PF03129">
    <property type="entry name" value="HGTP_anticodon"/>
    <property type="match status" value="1"/>
</dbReference>
<gene>
    <name evidence="13 16" type="primary">hisS</name>
    <name evidence="16" type="ORF">NITHO_2210029</name>
</gene>
<evidence type="ECO:0000256" key="2">
    <source>
        <dbReference type="ARBA" id="ARBA00004667"/>
    </source>
</evidence>
<dbReference type="InterPro" id="IPR015807">
    <property type="entry name" value="His-tRNA-ligase"/>
</dbReference>
<protein>
    <recommendedName>
        <fullName evidence="13">Histidine--tRNA ligase</fullName>
        <ecNumber evidence="13">6.1.1.21</ecNumber>
    </recommendedName>
    <alternativeName>
        <fullName evidence="13">Histidyl-tRNA synthetase</fullName>
        <shortName evidence="13">HisRS</shortName>
    </alternativeName>
</protein>
<keyword evidence="17" id="KW-1185">Reference proteome</keyword>
<dbReference type="PANTHER" id="PTHR11476">
    <property type="entry name" value="HISTIDYL-TRNA SYNTHETASE"/>
    <property type="match status" value="1"/>
</dbReference>
<comment type="subcellular location">
    <subcellularLocation>
        <location evidence="1 13">Cytoplasm</location>
    </subcellularLocation>
</comment>
<comment type="caution">
    <text evidence="16">The sequence shown here is derived from an EMBL/GenBank/DDBJ whole genome shotgun (WGS) entry which is preliminary data.</text>
</comment>
<feature type="binding site" evidence="14">
    <location>
        <begin position="82"/>
        <end position="84"/>
    </location>
    <ligand>
        <name>L-histidine</name>
        <dbReference type="ChEBI" id="CHEBI:57595"/>
    </ligand>
</feature>